<dbReference type="Pfam" id="PF24681">
    <property type="entry name" value="Kelch_KLHDC2_KLHL20_DRC7"/>
    <property type="match status" value="1"/>
</dbReference>
<dbReference type="GO" id="GO:0003682">
    <property type="term" value="F:chromatin binding"/>
    <property type="evidence" value="ECO:0007669"/>
    <property type="project" value="InterPro"/>
</dbReference>
<evidence type="ECO:0008006" key="4">
    <source>
        <dbReference type="Google" id="ProtNLM"/>
    </source>
</evidence>
<accession>A0A5E4PT57</accession>
<dbReference type="PANTHER" id="PTHR46461:SF1">
    <property type="entry name" value="KELCH DOMAIN-CONTAINING PROTEIN 3"/>
    <property type="match status" value="1"/>
</dbReference>
<dbReference type="InterPro" id="IPR052637">
    <property type="entry name" value="KLHDC3-like"/>
</dbReference>
<name>A0A5E4PT57_9NEOP</name>
<sequence length="232" mass="26470">MMWTVHTEGGPRRVNHAAVSVGDKIYSFGGYCSTEDYKDWEVIPVHVLDTTVYRWANVDYNKTIDAPFQIYGHSCVAYGHKVYLWGGRNESIAGDTVFCFDTNTYQWSTPVVSGVIPNGKDGHATCLIDNKMYTFGGFEYLTDQYTNNVHCLNLDTMEWSCIYTKGVPPVPRDFHTALAYKNRIYVFGGRGDFNRPYSSNNEVYCDKVFYLDIETETWVTVDTNGIKPEGWT</sequence>
<keyword evidence="1" id="KW-0880">Kelch repeat</keyword>
<dbReference type="InterPro" id="IPR006652">
    <property type="entry name" value="Kelch_1"/>
</dbReference>
<protein>
    <recommendedName>
        <fullName evidence="4">Kelch domain-containing protein 3</fullName>
    </recommendedName>
</protein>
<evidence type="ECO:0000313" key="2">
    <source>
        <dbReference type="EMBL" id="VVC89265.1"/>
    </source>
</evidence>
<dbReference type="AlphaFoldDB" id="A0A5E4PT57"/>
<dbReference type="Proteomes" id="UP000324832">
    <property type="component" value="Unassembled WGS sequence"/>
</dbReference>
<keyword evidence="3" id="KW-1185">Reference proteome</keyword>
<dbReference type="Pfam" id="PF01344">
    <property type="entry name" value="Kelch_1"/>
    <property type="match status" value="1"/>
</dbReference>
<evidence type="ECO:0000313" key="3">
    <source>
        <dbReference type="Proteomes" id="UP000324832"/>
    </source>
</evidence>
<reference evidence="2 3" key="1">
    <citation type="submission" date="2017-07" db="EMBL/GenBank/DDBJ databases">
        <authorList>
            <person name="Talla V."/>
            <person name="Backstrom N."/>
        </authorList>
    </citation>
    <scope>NUCLEOTIDE SEQUENCE [LARGE SCALE GENOMIC DNA]</scope>
</reference>
<dbReference type="PANTHER" id="PTHR46461">
    <property type="entry name" value="KELCH DOMAIN-CONTAINING PROTEIN 3"/>
    <property type="match status" value="1"/>
</dbReference>
<gene>
    <name evidence="2" type="ORF">LSINAPIS_LOCUS2435</name>
</gene>
<evidence type="ECO:0000256" key="1">
    <source>
        <dbReference type="ARBA" id="ARBA00022441"/>
    </source>
</evidence>
<dbReference type="GO" id="GO:0005737">
    <property type="term" value="C:cytoplasm"/>
    <property type="evidence" value="ECO:0007669"/>
    <property type="project" value="TreeGrafter"/>
</dbReference>
<dbReference type="Gene3D" id="2.120.10.80">
    <property type="entry name" value="Kelch-type beta propeller"/>
    <property type="match status" value="1"/>
</dbReference>
<dbReference type="EMBL" id="FZQP02000493">
    <property type="protein sequence ID" value="VVC89265.1"/>
    <property type="molecule type" value="Genomic_DNA"/>
</dbReference>
<dbReference type="InterPro" id="IPR015915">
    <property type="entry name" value="Kelch-typ_b-propeller"/>
</dbReference>
<organism evidence="2 3">
    <name type="scientific">Leptidea sinapis</name>
    <dbReference type="NCBI Taxonomy" id="189913"/>
    <lineage>
        <taxon>Eukaryota</taxon>
        <taxon>Metazoa</taxon>
        <taxon>Ecdysozoa</taxon>
        <taxon>Arthropoda</taxon>
        <taxon>Hexapoda</taxon>
        <taxon>Insecta</taxon>
        <taxon>Pterygota</taxon>
        <taxon>Neoptera</taxon>
        <taxon>Endopterygota</taxon>
        <taxon>Lepidoptera</taxon>
        <taxon>Glossata</taxon>
        <taxon>Ditrysia</taxon>
        <taxon>Papilionoidea</taxon>
        <taxon>Pieridae</taxon>
        <taxon>Dismorphiinae</taxon>
        <taxon>Leptidea</taxon>
    </lineage>
</organism>
<dbReference type="SUPFAM" id="SSF117281">
    <property type="entry name" value="Kelch motif"/>
    <property type="match status" value="1"/>
</dbReference>
<proteinExistence type="predicted"/>